<gene>
    <name evidence="2" type="ORF">H6G83_00775</name>
</gene>
<dbReference type="Proteomes" id="UP000661112">
    <property type="component" value="Unassembled WGS sequence"/>
</dbReference>
<dbReference type="RefSeq" id="WP_190465629.1">
    <property type="nucleotide sequence ID" value="NZ_JACJSG010000001.1"/>
</dbReference>
<dbReference type="Pfam" id="PF01593">
    <property type="entry name" value="Amino_oxidase"/>
    <property type="match status" value="1"/>
</dbReference>
<feature type="domain" description="Amine oxidase" evidence="1">
    <location>
        <begin position="23"/>
        <end position="390"/>
    </location>
</feature>
<evidence type="ECO:0000313" key="2">
    <source>
        <dbReference type="EMBL" id="MBD2499156.1"/>
    </source>
</evidence>
<accession>A0ABR8CWW1</accession>
<sequence length="436" mass="49481">MEKYTNIILGAGVTGLAAGLSSKCPVFEALHHPGGICGSYYMKPLDSNRLTNSPTDGEAYRFEYGGGHWIFGGDPVVLKFMRSLTPFKSYQRSSAVYFPTQELYVPYPIQNHLSYLGKDLAAKVISEITSSAANYPRTLEDWIYQNFGKTLTDLFFAPFHELYTAGLWRAIIPQDAYKSPVNLLTVIQGAFDNTHPVGYNTTYIYPTEGLNTLVQKMSALSDVRYGKKVKYIEPKSKEVWFEDNTVVQYENLISTLPLNKMVEITGMQTEAEPDPYTSVLVLNIGATKGYKCPNEHWLYIPHSKSGFHRVGFYSNVDSSFLPISSREDNNRVSIYVEKAYRDGAKPSEEEIKNYCQEVVEELKAWGFIQEAEVVDPTWVDVAYTWSWSGSQWKQQALQLLEKHDIYQIGRYGRWIFQGIADSIKDGFFVGASFSHR</sequence>
<dbReference type="InterPro" id="IPR002937">
    <property type="entry name" value="Amino_oxidase"/>
</dbReference>
<dbReference type="PANTHER" id="PTHR21197">
    <property type="entry name" value="UDP-GALACTOPYRANOSE MUTASE"/>
    <property type="match status" value="1"/>
</dbReference>
<dbReference type="EMBL" id="JACJSG010000001">
    <property type="protein sequence ID" value="MBD2499156.1"/>
    <property type="molecule type" value="Genomic_DNA"/>
</dbReference>
<dbReference type="SUPFAM" id="SSF51905">
    <property type="entry name" value="FAD/NAD(P)-binding domain"/>
    <property type="match status" value="1"/>
</dbReference>
<protein>
    <submittedName>
        <fullName evidence="2">FAD-dependent oxidoreductase</fullName>
    </submittedName>
</protein>
<evidence type="ECO:0000313" key="3">
    <source>
        <dbReference type="Proteomes" id="UP000661112"/>
    </source>
</evidence>
<dbReference type="InterPro" id="IPR036188">
    <property type="entry name" value="FAD/NAD-bd_sf"/>
</dbReference>
<organism evidence="2 3">
    <name type="scientific">Anabaena azotica FACHB-119</name>
    <dbReference type="NCBI Taxonomy" id="947527"/>
    <lineage>
        <taxon>Bacteria</taxon>
        <taxon>Bacillati</taxon>
        <taxon>Cyanobacteriota</taxon>
        <taxon>Cyanophyceae</taxon>
        <taxon>Nostocales</taxon>
        <taxon>Nostocaceae</taxon>
        <taxon>Anabaena</taxon>
        <taxon>Anabaena azotica</taxon>
    </lineage>
</organism>
<evidence type="ECO:0000259" key="1">
    <source>
        <dbReference type="Pfam" id="PF01593"/>
    </source>
</evidence>
<keyword evidence="3" id="KW-1185">Reference proteome</keyword>
<reference evidence="2 3" key="1">
    <citation type="journal article" date="2020" name="ISME J.">
        <title>Comparative genomics reveals insights into cyanobacterial evolution and habitat adaptation.</title>
        <authorList>
            <person name="Chen M.Y."/>
            <person name="Teng W.K."/>
            <person name="Zhao L."/>
            <person name="Hu C.X."/>
            <person name="Zhou Y.K."/>
            <person name="Han B.P."/>
            <person name="Song L.R."/>
            <person name="Shu W.S."/>
        </authorList>
    </citation>
    <scope>NUCLEOTIDE SEQUENCE [LARGE SCALE GENOMIC DNA]</scope>
    <source>
        <strain evidence="2 3">FACHB-119</strain>
    </source>
</reference>
<dbReference type="PANTHER" id="PTHR21197:SF0">
    <property type="entry name" value="UDP-GALACTOPYRANOSE MUTASE"/>
    <property type="match status" value="1"/>
</dbReference>
<comment type="caution">
    <text evidence="2">The sequence shown here is derived from an EMBL/GenBank/DDBJ whole genome shotgun (WGS) entry which is preliminary data.</text>
</comment>
<proteinExistence type="predicted"/>
<dbReference type="Gene3D" id="3.50.50.60">
    <property type="entry name" value="FAD/NAD(P)-binding domain"/>
    <property type="match status" value="1"/>
</dbReference>
<name>A0ABR8CWW1_9NOST</name>